<evidence type="ECO:0000256" key="6">
    <source>
        <dbReference type="RuleBase" id="RU000667"/>
    </source>
</evidence>
<name>A0A2U3LCB1_9BACT</name>
<dbReference type="HAMAP" id="MF_00358">
    <property type="entry name" value="Ribosomal_bS21"/>
    <property type="match status" value="1"/>
</dbReference>
<dbReference type="PRINTS" id="PR00976">
    <property type="entry name" value="RIBOSOMALS21"/>
</dbReference>
<dbReference type="EMBL" id="OMOD01000190">
    <property type="protein sequence ID" value="SPF49506.1"/>
    <property type="molecule type" value="Genomic_DNA"/>
</dbReference>
<dbReference type="AlphaFoldDB" id="A0A2U3LCB1"/>
<dbReference type="GO" id="GO:0003735">
    <property type="term" value="F:structural constituent of ribosome"/>
    <property type="evidence" value="ECO:0007669"/>
    <property type="project" value="InterPro"/>
</dbReference>
<keyword evidence="2 5" id="KW-0689">Ribosomal protein</keyword>
<comment type="similarity">
    <text evidence="1 5 6">Belongs to the bacterial ribosomal protein bS21 family.</text>
</comment>
<dbReference type="InterPro" id="IPR038380">
    <property type="entry name" value="Ribosomal_bS21_sf"/>
</dbReference>
<dbReference type="OrthoDB" id="9799244at2"/>
<evidence type="ECO:0000256" key="3">
    <source>
        <dbReference type="ARBA" id="ARBA00023274"/>
    </source>
</evidence>
<proteinExistence type="inferred from homology"/>
<dbReference type="Pfam" id="PF01165">
    <property type="entry name" value="Ribosomal_S21"/>
    <property type="match status" value="1"/>
</dbReference>
<dbReference type="NCBIfam" id="TIGR00030">
    <property type="entry name" value="S21p"/>
    <property type="match status" value="1"/>
</dbReference>
<gene>
    <name evidence="5 7" type="primary">rpsU</name>
    <name evidence="7" type="ORF">SBA1_910054</name>
</gene>
<dbReference type="GO" id="GO:0006412">
    <property type="term" value="P:translation"/>
    <property type="evidence" value="ECO:0007669"/>
    <property type="project" value="UniProtKB-UniRule"/>
</dbReference>
<dbReference type="GO" id="GO:1990904">
    <property type="term" value="C:ribonucleoprotein complex"/>
    <property type="evidence" value="ECO:0007669"/>
    <property type="project" value="UniProtKB-KW"/>
</dbReference>
<dbReference type="Gene3D" id="1.20.5.1150">
    <property type="entry name" value="Ribosomal protein S8"/>
    <property type="match status" value="1"/>
</dbReference>
<evidence type="ECO:0000256" key="5">
    <source>
        <dbReference type="HAMAP-Rule" id="MF_00358"/>
    </source>
</evidence>
<keyword evidence="3 5" id="KW-0687">Ribonucleoprotein</keyword>
<organism evidence="7 8">
    <name type="scientific">Candidatus Sulfotelmatobacter kueseliae</name>
    <dbReference type="NCBI Taxonomy" id="2042962"/>
    <lineage>
        <taxon>Bacteria</taxon>
        <taxon>Pseudomonadati</taxon>
        <taxon>Acidobacteriota</taxon>
        <taxon>Terriglobia</taxon>
        <taxon>Terriglobales</taxon>
        <taxon>Candidatus Korobacteraceae</taxon>
        <taxon>Candidatus Sulfotelmatobacter</taxon>
    </lineage>
</organism>
<reference evidence="8" key="1">
    <citation type="submission" date="2018-02" db="EMBL/GenBank/DDBJ databases">
        <authorList>
            <person name="Hausmann B."/>
        </authorList>
    </citation>
    <scope>NUCLEOTIDE SEQUENCE [LARGE SCALE GENOMIC DNA]</scope>
    <source>
        <strain evidence="8">Peat soil MAG SbA1</strain>
    </source>
</reference>
<evidence type="ECO:0000313" key="8">
    <source>
        <dbReference type="Proteomes" id="UP000238701"/>
    </source>
</evidence>
<dbReference type="GO" id="GO:0005840">
    <property type="term" value="C:ribosome"/>
    <property type="evidence" value="ECO:0007669"/>
    <property type="project" value="UniProtKB-KW"/>
</dbReference>
<accession>A0A2U3LCB1</accession>
<protein>
    <recommendedName>
        <fullName evidence="4 5">Small ribosomal subunit protein bS21</fullName>
    </recommendedName>
</protein>
<evidence type="ECO:0000256" key="1">
    <source>
        <dbReference type="ARBA" id="ARBA00006640"/>
    </source>
</evidence>
<dbReference type="Proteomes" id="UP000238701">
    <property type="component" value="Unassembled WGS sequence"/>
</dbReference>
<evidence type="ECO:0000256" key="2">
    <source>
        <dbReference type="ARBA" id="ARBA00022980"/>
    </source>
</evidence>
<evidence type="ECO:0000256" key="4">
    <source>
        <dbReference type="ARBA" id="ARBA00035135"/>
    </source>
</evidence>
<dbReference type="InterPro" id="IPR001911">
    <property type="entry name" value="Ribosomal_bS21"/>
</dbReference>
<evidence type="ECO:0000313" key="7">
    <source>
        <dbReference type="EMBL" id="SPF49506.1"/>
    </source>
</evidence>
<sequence>MAEVRLQEGESLENALRRFKRKVQQEDIIKEVKRHSFYLKPGEKKRVKAALARKRARKKTRKEQD</sequence>